<organism evidence="2 3">
    <name type="scientific">Ancylostoma ceylanicum</name>
    <dbReference type="NCBI Taxonomy" id="53326"/>
    <lineage>
        <taxon>Eukaryota</taxon>
        <taxon>Metazoa</taxon>
        <taxon>Ecdysozoa</taxon>
        <taxon>Nematoda</taxon>
        <taxon>Chromadorea</taxon>
        <taxon>Rhabditida</taxon>
        <taxon>Rhabditina</taxon>
        <taxon>Rhabditomorpha</taxon>
        <taxon>Strongyloidea</taxon>
        <taxon>Ancylostomatidae</taxon>
        <taxon>Ancylostomatinae</taxon>
        <taxon>Ancylostoma</taxon>
    </lineage>
</organism>
<gene>
    <name evidence="2" type="ORF">ANCCEY_04399</name>
</gene>
<dbReference type="PANTHER" id="PTHR47027">
    <property type="entry name" value="REVERSE TRANSCRIPTASE DOMAIN-CONTAINING PROTEIN"/>
    <property type="match status" value="1"/>
</dbReference>
<evidence type="ECO:0000313" key="3">
    <source>
        <dbReference type="Proteomes" id="UP000054495"/>
    </source>
</evidence>
<reference evidence="2 3" key="1">
    <citation type="submission" date="2013-05" db="EMBL/GenBank/DDBJ databases">
        <title>Draft genome of the parasitic nematode Anyclostoma ceylanicum.</title>
        <authorList>
            <person name="Mitreva M."/>
        </authorList>
    </citation>
    <scope>NUCLEOTIDE SEQUENCE [LARGE SCALE GENOMIC DNA]</scope>
</reference>
<dbReference type="EMBL" id="KE124862">
    <property type="protein sequence ID" value="EPB76499.1"/>
    <property type="molecule type" value="Genomic_DNA"/>
</dbReference>
<dbReference type="Pfam" id="PF00078">
    <property type="entry name" value="RVT_1"/>
    <property type="match status" value="1"/>
</dbReference>
<dbReference type="Proteomes" id="UP000054495">
    <property type="component" value="Unassembled WGS sequence"/>
</dbReference>
<dbReference type="AlphaFoldDB" id="A0A0D6LXE3"/>
<evidence type="ECO:0000313" key="2">
    <source>
        <dbReference type="EMBL" id="EPB76499.1"/>
    </source>
</evidence>
<evidence type="ECO:0000259" key="1">
    <source>
        <dbReference type="PROSITE" id="PS50878"/>
    </source>
</evidence>
<dbReference type="PROSITE" id="PS50878">
    <property type="entry name" value="RT_POL"/>
    <property type="match status" value="1"/>
</dbReference>
<protein>
    <recommendedName>
        <fullName evidence="1">Reverse transcriptase domain-containing protein</fullName>
    </recommendedName>
</protein>
<keyword evidence="3" id="KW-1185">Reference proteome</keyword>
<sequence>MAFTTPRERLTPRRLIQRLLCAKIPIRFKAPALTSVGHYTSTLTASTITYTHMIARLSEVSREYKMPLCLMYIDLRKAFKTDETEAVLEALSNQGVPTQWIRIFCELYSNFTTRISPSYDDITIDIRRGVRQGDTVLPKLFNDTFGDVMRTLEWDNMSLRFDDRLLHHLRFPDDIVLITSSII</sequence>
<feature type="domain" description="Reverse transcriptase" evidence="1">
    <location>
        <begin position="1"/>
        <end position="183"/>
    </location>
</feature>
<dbReference type="InterPro" id="IPR000477">
    <property type="entry name" value="RT_dom"/>
</dbReference>
<dbReference type="PANTHER" id="PTHR47027:SF20">
    <property type="entry name" value="REVERSE TRANSCRIPTASE-LIKE PROTEIN WITH RNA-DIRECTED DNA POLYMERASE DOMAIN"/>
    <property type="match status" value="1"/>
</dbReference>
<accession>A0A0D6LXE3</accession>
<proteinExistence type="predicted"/>
<name>A0A0D6LXE3_9BILA</name>